<sequence length="63" mass="7200">MGNRCCCTHVRERRCFNLASVGGRGSACRWWSQQKRLADGSLRLDLVNCPTTTQIVHIRVRII</sequence>
<evidence type="ECO:0000313" key="2">
    <source>
        <dbReference type="Proteomes" id="UP000244005"/>
    </source>
</evidence>
<name>A0A2R6WJY2_MARPO</name>
<dbReference type="AlphaFoldDB" id="A0A2R6WJY2"/>
<dbReference type="Proteomes" id="UP000244005">
    <property type="component" value="Unassembled WGS sequence"/>
</dbReference>
<protein>
    <submittedName>
        <fullName evidence="1">Uncharacterized protein</fullName>
    </submittedName>
</protein>
<accession>A0A2R6WJY2</accession>
<reference evidence="2" key="1">
    <citation type="journal article" date="2017" name="Cell">
        <title>Insights into land plant evolution garnered from the Marchantia polymorpha genome.</title>
        <authorList>
            <person name="Bowman J.L."/>
            <person name="Kohchi T."/>
            <person name="Yamato K.T."/>
            <person name="Jenkins J."/>
            <person name="Shu S."/>
            <person name="Ishizaki K."/>
            <person name="Yamaoka S."/>
            <person name="Nishihama R."/>
            <person name="Nakamura Y."/>
            <person name="Berger F."/>
            <person name="Adam C."/>
            <person name="Aki S.S."/>
            <person name="Althoff F."/>
            <person name="Araki T."/>
            <person name="Arteaga-Vazquez M.A."/>
            <person name="Balasubrmanian S."/>
            <person name="Barry K."/>
            <person name="Bauer D."/>
            <person name="Boehm C.R."/>
            <person name="Briginshaw L."/>
            <person name="Caballero-Perez J."/>
            <person name="Catarino B."/>
            <person name="Chen F."/>
            <person name="Chiyoda S."/>
            <person name="Chovatia M."/>
            <person name="Davies K.M."/>
            <person name="Delmans M."/>
            <person name="Demura T."/>
            <person name="Dierschke T."/>
            <person name="Dolan L."/>
            <person name="Dorantes-Acosta A.E."/>
            <person name="Eklund D.M."/>
            <person name="Florent S.N."/>
            <person name="Flores-Sandoval E."/>
            <person name="Fujiyama A."/>
            <person name="Fukuzawa H."/>
            <person name="Galik B."/>
            <person name="Grimanelli D."/>
            <person name="Grimwood J."/>
            <person name="Grossniklaus U."/>
            <person name="Hamada T."/>
            <person name="Haseloff J."/>
            <person name="Hetherington A.J."/>
            <person name="Higo A."/>
            <person name="Hirakawa Y."/>
            <person name="Hundley H.N."/>
            <person name="Ikeda Y."/>
            <person name="Inoue K."/>
            <person name="Inoue S.I."/>
            <person name="Ishida S."/>
            <person name="Jia Q."/>
            <person name="Kakita M."/>
            <person name="Kanazawa T."/>
            <person name="Kawai Y."/>
            <person name="Kawashima T."/>
            <person name="Kennedy M."/>
            <person name="Kinose K."/>
            <person name="Kinoshita T."/>
            <person name="Kohara Y."/>
            <person name="Koide E."/>
            <person name="Komatsu K."/>
            <person name="Kopischke S."/>
            <person name="Kubo M."/>
            <person name="Kyozuka J."/>
            <person name="Lagercrantz U."/>
            <person name="Lin S.S."/>
            <person name="Lindquist E."/>
            <person name="Lipzen A.M."/>
            <person name="Lu C.W."/>
            <person name="De Luna E."/>
            <person name="Martienssen R.A."/>
            <person name="Minamino N."/>
            <person name="Mizutani M."/>
            <person name="Mizutani M."/>
            <person name="Mochizuki N."/>
            <person name="Monte I."/>
            <person name="Mosher R."/>
            <person name="Nagasaki H."/>
            <person name="Nakagami H."/>
            <person name="Naramoto S."/>
            <person name="Nishitani K."/>
            <person name="Ohtani M."/>
            <person name="Okamoto T."/>
            <person name="Okumura M."/>
            <person name="Phillips J."/>
            <person name="Pollak B."/>
            <person name="Reinders A."/>
            <person name="Rovekamp M."/>
            <person name="Sano R."/>
            <person name="Sawa S."/>
            <person name="Schmid M.W."/>
            <person name="Shirakawa M."/>
            <person name="Solano R."/>
            <person name="Spunde A."/>
            <person name="Suetsugu N."/>
            <person name="Sugano S."/>
            <person name="Sugiyama A."/>
            <person name="Sun R."/>
            <person name="Suzuki Y."/>
            <person name="Takenaka M."/>
            <person name="Takezawa D."/>
            <person name="Tomogane H."/>
            <person name="Tsuzuki M."/>
            <person name="Ueda T."/>
            <person name="Umeda M."/>
            <person name="Ward J.M."/>
            <person name="Watanabe Y."/>
            <person name="Yazaki K."/>
            <person name="Yokoyama R."/>
            <person name="Yoshitake Y."/>
            <person name="Yotsui I."/>
            <person name="Zachgo S."/>
            <person name="Schmutz J."/>
        </authorList>
    </citation>
    <scope>NUCLEOTIDE SEQUENCE [LARGE SCALE GENOMIC DNA]</scope>
    <source>
        <strain evidence="2">Tak-1</strain>
    </source>
</reference>
<evidence type="ECO:0000313" key="1">
    <source>
        <dbReference type="EMBL" id="PTQ34175.1"/>
    </source>
</evidence>
<organism evidence="1 2">
    <name type="scientific">Marchantia polymorpha</name>
    <name type="common">Common liverwort</name>
    <name type="synonym">Marchantia aquatica</name>
    <dbReference type="NCBI Taxonomy" id="3197"/>
    <lineage>
        <taxon>Eukaryota</taxon>
        <taxon>Viridiplantae</taxon>
        <taxon>Streptophyta</taxon>
        <taxon>Embryophyta</taxon>
        <taxon>Marchantiophyta</taxon>
        <taxon>Marchantiopsida</taxon>
        <taxon>Marchantiidae</taxon>
        <taxon>Marchantiales</taxon>
        <taxon>Marchantiaceae</taxon>
        <taxon>Marchantia</taxon>
    </lineage>
</organism>
<keyword evidence="2" id="KW-1185">Reference proteome</keyword>
<dbReference type="EMBL" id="KZ772754">
    <property type="protein sequence ID" value="PTQ34175.1"/>
    <property type="molecule type" value="Genomic_DNA"/>
</dbReference>
<dbReference type="Gramene" id="Mp2g15280.1">
    <property type="protein sequence ID" value="Mp2g15280.1.cds"/>
    <property type="gene ID" value="Mp2g15280"/>
</dbReference>
<gene>
    <name evidence="1" type="ORF">MARPO_0082s0026</name>
</gene>
<proteinExistence type="predicted"/>